<dbReference type="OMA" id="WIWTETS"/>
<gene>
    <name evidence="1" type="ORF">TRAPUB_8054</name>
</gene>
<accession>A0A1M2W6B1</accession>
<dbReference type="OrthoDB" id="2719712at2759"/>
<sequence>MVVRPVASLVEIVDYGDGHCVHLLGADSHQEWEDNPYFKRLKKPHTFWYRSEGRSPLAAPPLFQNQHEVQHGDVFWHKAADRYQMWMWDNDEAGGSWRSVPIGQEREDGRFLSLTESRLEPSWVAASWFGKRVNACE</sequence>
<protein>
    <submittedName>
        <fullName evidence="1">Uncharacterized protein</fullName>
    </submittedName>
</protein>
<reference evidence="1 2" key="1">
    <citation type="submission" date="2016-10" db="EMBL/GenBank/DDBJ databases">
        <title>Genome sequence of the basidiomycete white-rot fungus Trametes pubescens.</title>
        <authorList>
            <person name="Makela M.R."/>
            <person name="Granchi Z."/>
            <person name="Peng M."/>
            <person name="De Vries R.P."/>
            <person name="Grigoriev I."/>
            <person name="Riley R."/>
            <person name="Hilden K."/>
        </authorList>
    </citation>
    <scope>NUCLEOTIDE SEQUENCE [LARGE SCALE GENOMIC DNA]</scope>
    <source>
        <strain evidence="1 2">FBCC735</strain>
    </source>
</reference>
<comment type="caution">
    <text evidence="1">The sequence shown here is derived from an EMBL/GenBank/DDBJ whole genome shotgun (WGS) entry which is preliminary data.</text>
</comment>
<dbReference type="EMBL" id="MNAD01000169">
    <property type="protein sequence ID" value="OJT15387.1"/>
    <property type="molecule type" value="Genomic_DNA"/>
</dbReference>
<dbReference type="Proteomes" id="UP000184267">
    <property type="component" value="Unassembled WGS sequence"/>
</dbReference>
<name>A0A1M2W6B1_TRAPU</name>
<evidence type="ECO:0000313" key="2">
    <source>
        <dbReference type="Proteomes" id="UP000184267"/>
    </source>
</evidence>
<organism evidence="1 2">
    <name type="scientific">Trametes pubescens</name>
    <name type="common">White-rot fungus</name>
    <dbReference type="NCBI Taxonomy" id="154538"/>
    <lineage>
        <taxon>Eukaryota</taxon>
        <taxon>Fungi</taxon>
        <taxon>Dikarya</taxon>
        <taxon>Basidiomycota</taxon>
        <taxon>Agaricomycotina</taxon>
        <taxon>Agaricomycetes</taxon>
        <taxon>Polyporales</taxon>
        <taxon>Polyporaceae</taxon>
        <taxon>Trametes</taxon>
    </lineage>
</organism>
<proteinExistence type="predicted"/>
<dbReference type="AlphaFoldDB" id="A0A1M2W6B1"/>
<evidence type="ECO:0000313" key="1">
    <source>
        <dbReference type="EMBL" id="OJT15387.1"/>
    </source>
</evidence>
<keyword evidence="2" id="KW-1185">Reference proteome</keyword>